<protein>
    <recommendedName>
        <fullName evidence="1">SGNH hydrolase-type esterase domain-containing protein</fullName>
    </recommendedName>
</protein>
<dbReference type="GO" id="GO:0005509">
    <property type="term" value="F:calcium ion binding"/>
    <property type="evidence" value="ECO:0007669"/>
    <property type="project" value="InterPro"/>
</dbReference>
<evidence type="ECO:0000259" key="1">
    <source>
        <dbReference type="Pfam" id="PF13472"/>
    </source>
</evidence>
<dbReference type="Pfam" id="PF00353">
    <property type="entry name" value="HemolysinCabind"/>
    <property type="match status" value="1"/>
</dbReference>
<dbReference type="EMBL" id="JACJPW010000005">
    <property type="protein sequence ID" value="MBD2180129.1"/>
    <property type="molecule type" value="Genomic_DNA"/>
</dbReference>
<dbReference type="SUPFAM" id="SSF52266">
    <property type="entry name" value="SGNH hydrolase"/>
    <property type="match status" value="1"/>
</dbReference>
<dbReference type="Proteomes" id="UP000641646">
    <property type="component" value="Unassembled WGS sequence"/>
</dbReference>
<dbReference type="InterPro" id="IPR018511">
    <property type="entry name" value="Hemolysin-typ_Ca-bd_CS"/>
</dbReference>
<accession>A0A926ZEZ1</accession>
<dbReference type="InterPro" id="IPR011049">
    <property type="entry name" value="Serralysin-like_metalloprot_C"/>
</dbReference>
<dbReference type="InterPro" id="IPR001343">
    <property type="entry name" value="Hemolysn_Ca-bd"/>
</dbReference>
<name>A0A926ZEZ1_9CYAN</name>
<keyword evidence="3" id="KW-1185">Reference proteome</keyword>
<dbReference type="InterPro" id="IPR013830">
    <property type="entry name" value="SGNH_hydro"/>
</dbReference>
<organism evidence="2 3">
    <name type="scientific">Aerosakkonema funiforme FACHB-1375</name>
    <dbReference type="NCBI Taxonomy" id="2949571"/>
    <lineage>
        <taxon>Bacteria</taxon>
        <taxon>Bacillati</taxon>
        <taxon>Cyanobacteriota</taxon>
        <taxon>Cyanophyceae</taxon>
        <taxon>Oscillatoriophycideae</taxon>
        <taxon>Aerosakkonematales</taxon>
        <taxon>Aerosakkonemataceae</taxon>
        <taxon>Aerosakkonema</taxon>
    </lineage>
</organism>
<reference evidence="2" key="2">
    <citation type="submission" date="2020-08" db="EMBL/GenBank/DDBJ databases">
        <authorList>
            <person name="Chen M."/>
            <person name="Teng W."/>
            <person name="Zhao L."/>
            <person name="Hu C."/>
            <person name="Zhou Y."/>
            <person name="Han B."/>
            <person name="Song L."/>
            <person name="Shu W."/>
        </authorList>
    </citation>
    <scope>NUCLEOTIDE SEQUENCE</scope>
    <source>
        <strain evidence="2">FACHB-1375</strain>
    </source>
</reference>
<sequence length="999" mass="105943">MFPKILTIGDSITHGVIYSGSDTESGGYRTELYNLFGSDNFDVDFVGPRSNGPSNIDKNHAGNRGWRTDEILNGRVSEPEIGKLDDWLNTYQADVVLLTIGTNDVLQNYDLGNADDRLKEIVDKITTKLPNSHLFLGSIPNSYKYADDLQQVANFNSQALQIVNNKVAQGKNVTYVDINSKLNQNDLADQIHPTLDGYTKMGNAWYDALVPFLGIQKTTRVQAENMTLTNYIVESRNSSALGQKVISVNAATNSIGTASFQFSGSANKYDVVVSYYDENDGQGQLKFKVGGNQVDQWTLNQNLGNASANSQTKLRRTVATGISLNPGTAIEIQGTANQGEYARIDYVEFIPYSNASFSAANITQASGTTNTISVTYTDEDGIDLSSIDNNDIRVTGPNNFNQLATLTGVNQSNGAVTGFYRINAPGGTWDTADNGTYTVVLQNNQVKDNSNNFFPGGNLGNFQVNLAQSGGNIRMEAENMQRTSYLIESNTAASNSQLISLASSGSSSGKVTSNFSGASGIYDVVVRYFDENDGQASVSAKIGGTQIVQWSFNQNLGNSGAVSQTAVTKTIASGLFINQGAAIELQGIANSGEFARIDYIEFLAAGTAPAASDVRAPTATLSATNITNTSNSAYTFTVTYTDDQAVDISSLDSSDLRVTGPNGFNQLATFVSLDSNTNGAIRTATYSLNPLGGSWDALDNGNYTVALQANQVKDTSGNFISGGNLGTFQVSVPQSNGTVRIEAESMQLTNYLVESNTAASSSKAIGLPKSGATSGIASTTFTGVSGSYDVFLRYFDENDGQAQLTTSIAGTQIDQRTLNQNLGSASPDNQSAVTQKIATALSINQGATIQIQGLANQAEYARVDYIEFIPVQQAPLTVINGTDSADILTGNSENNTINGFAGNDTLTGGAGNDSLNGGSGADLFVLAQEQGTDTISDFTDSQDVLGLSGGLTFQQLSIIQGTDVNWNNTLVKITSTDELLATLNGIQATSITVNDFTVV</sequence>
<dbReference type="SUPFAM" id="SSF51120">
    <property type="entry name" value="beta-Roll"/>
    <property type="match status" value="1"/>
</dbReference>
<dbReference type="Gene3D" id="3.40.50.1110">
    <property type="entry name" value="SGNH hydrolase"/>
    <property type="match status" value="1"/>
</dbReference>
<dbReference type="AlphaFoldDB" id="A0A926ZEZ1"/>
<dbReference type="PANTHER" id="PTHR30383">
    <property type="entry name" value="THIOESTERASE 1/PROTEASE 1/LYSOPHOSPHOLIPASE L1"/>
    <property type="match status" value="1"/>
</dbReference>
<dbReference type="InterPro" id="IPR036514">
    <property type="entry name" value="SGNH_hydro_sf"/>
</dbReference>
<dbReference type="PANTHER" id="PTHR30383:SF5">
    <property type="entry name" value="SGNH HYDROLASE-TYPE ESTERASE DOMAIN-CONTAINING PROTEIN"/>
    <property type="match status" value="1"/>
</dbReference>
<feature type="domain" description="SGNH hydrolase-type esterase" evidence="1">
    <location>
        <begin position="8"/>
        <end position="199"/>
    </location>
</feature>
<dbReference type="Gene3D" id="2.60.120.260">
    <property type="entry name" value="Galactose-binding domain-like"/>
    <property type="match status" value="3"/>
</dbReference>
<dbReference type="PROSITE" id="PS00330">
    <property type="entry name" value="HEMOLYSIN_CALCIUM"/>
    <property type="match status" value="1"/>
</dbReference>
<proteinExistence type="predicted"/>
<dbReference type="GO" id="GO:0004622">
    <property type="term" value="F:phosphatidylcholine lysophospholipase activity"/>
    <property type="evidence" value="ECO:0007669"/>
    <property type="project" value="TreeGrafter"/>
</dbReference>
<dbReference type="RefSeq" id="WP_190462013.1">
    <property type="nucleotide sequence ID" value="NZ_JACJPW010000005.1"/>
</dbReference>
<dbReference type="Pfam" id="PF13472">
    <property type="entry name" value="Lipase_GDSL_2"/>
    <property type="match status" value="1"/>
</dbReference>
<evidence type="ECO:0000313" key="3">
    <source>
        <dbReference type="Proteomes" id="UP000641646"/>
    </source>
</evidence>
<dbReference type="CDD" id="cd02795">
    <property type="entry name" value="CBM6-CBM35-CBM36_like"/>
    <property type="match status" value="3"/>
</dbReference>
<reference evidence="2" key="1">
    <citation type="journal article" date="2015" name="ISME J.">
        <title>Draft Genome Sequence of Streptomyces incarnatus NRRL8089, which Produces the Nucleoside Antibiotic Sinefungin.</title>
        <authorList>
            <person name="Oshima K."/>
            <person name="Hattori M."/>
            <person name="Shimizu H."/>
            <person name="Fukuda K."/>
            <person name="Nemoto M."/>
            <person name="Inagaki K."/>
            <person name="Tamura T."/>
        </authorList>
    </citation>
    <scope>NUCLEOTIDE SEQUENCE</scope>
    <source>
        <strain evidence="2">FACHB-1375</strain>
    </source>
</reference>
<comment type="caution">
    <text evidence="2">The sequence shown here is derived from an EMBL/GenBank/DDBJ whole genome shotgun (WGS) entry which is preliminary data.</text>
</comment>
<dbReference type="PRINTS" id="PR00313">
    <property type="entry name" value="CABNDNGRPT"/>
</dbReference>
<evidence type="ECO:0000313" key="2">
    <source>
        <dbReference type="EMBL" id="MBD2180129.1"/>
    </source>
</evidence>
<dbReference type="InterPro" id="IPR051532">
    <property type="entry name" value="Ester_Hydrolysis_Enzymes"/>
</dbReference>
<gene>
    <name evidence="2" type="ORF">H6G03_03195</name>
</gene>
<dbReference type="Gene3D" id="2.150.10.10">
    <property type="entry name" value="Serralysin-like metalloprotease, C-terminal"/>
    <property type="match status" value="1"/>
</dbReference>